<evidence type="ECO:0000313" key="1">
    <source>
        <dbReference type="EMBL" id="MBP2371801.1"/>
    </source>
</evidence>
<comment type="caution">
    <text evidence="1">The sequence shown here is derived from an EMBL/GenBank/DDBJ whole genome shotgun (WGS) entry which is preliminary data.</text>
</comment>
<proteinExistence type="predicted"/>
<organism evidence="1 2">
    <name type="scientific">Pseudonocardia parietis</name>
    <dbReference type="NCBI Taxonomy" id="570936"/>
    <lineage>
        <taxon>Bacteria</taxon>
        <taxon>Bacillati</taxon>
        <taxon>Actinomycetota</taxon>
        <taxon>Actinomycetes</taxon>
        <taxon>Pseudonocardiales</taxon>
        <taxon>Pseudonocardiaceae</taxon>
        <taxon>Pseudonocardia</taxon>
    </lineage>
</organism>
<dbReference type="InterPro" id="IPR038058">
    <property type="entry name" value="PhnH-like_sp"/>
</dbReference>
<sequence>MTAPRMLAPQPPETAQPVFRAVLDALARPGILTRLPAGGAVPPALLPVLGLADLDTPVAILSDEDWSDPVGTATGAPITGPAQARFVAALRSPAADEVAGFPVGSAASPEAGALVSLAVPELTGGPQRTLRGPGIPQCRAVAPRGVGPQVWAARAGAAFPAGFDLLLVDPDGRVLGIPRSTRIEED</sequence>
<gene>
    <name evidence="1" type="ORF">JOF36_007574</name>
</gene>
<keyword evidence="2" id="KW-1185">Reference proteome</keyword>
<dbReference type="NCBIfam" id="TIGR03292">
    <property type="entry name" value="PhnH_redo"/>
    <property type="match status" value="1"/>
</dbReference>
<reference evidence="1 2" key="1">
    <citation type="submission" date="2021-03" db="EMBL/GenBank/DDBJ databases">
        <title>Sequencing the genomes of 1000 actinobacteria strains.</title>
        <authorList>
            <person name="Klenk H.-P."/>
        </authorList>
    </citation>
    <scope>NUCLEOTIDE SEQUENCE [LARGE SCALE GENOMIC DNA]</scope>
    <source>
        <strain evidence="1 2">DSM 45256</strain>
    </source>
</reference>
<protein>
    <submittedName>
        <fullName evidence="1">Alpha-D-ribose 1-methylphosphonate 5-triphosphate synthase subunit PhnH</fullName>
        <ecNumber evidence="1">2.7.8.37</ecNumber>
    </submittedName>
</protein>
<dbReference type="GO" id="GO:0061693">
    <property type="term" value="F:alpha-D-ribose 1-methylphosphonate 5-triphosphate synthase activity"/>
    <property type="evidence" value="ECO:0007669"/>
    <property type="project" value="UniProtKB-EC"/>
</dbReference>
<accession>A0ABS4W735</accession>
<name>A0ABS4W735_9PSEU</name>
<dbReference type="RefSeq" id="WP_210036892.1">
    <property type="nucleotide sequence ID" value="NZ_JAGINU010000004.1"/>
</dbReference>
<evidence type="ECO:0000313" key="2">
    <source>
        <dbReference type="Proteomes" id="UP001519295"/>
    </source>
</evidence>
<keyword evidence="1" id="KW-0808">Transferase</keyword>
<dbReference type="EC" id="2.7.8.37" evidence="1"/>
<dbReference type="EMBL" id="JAGINU010000004">
    <property type="protein sequence ID" value="MBP2371801.1"/>
    <property type="molecule type" value="Genomic_DNA"/>
</dbReference>
<dbReference type="Pfam" id="PF05845">
    <property type="entry name" value="PhnH"/>
    <property type="match status" value="1"/>
</dbReference>
<dbReference type="Proteomes" id="UP001519295">
    <property type="component" value="Unassembled WGS sequence"/>
</dbReference>
<dbReference type="SUPFAM" id="SSF159709">
    <property type="entry name" value="PhnH-like"/>
    <property type="match status" value="1"/>
</dbReference>
<dbReference type="InterPro" id="IPR008772">
    <property type="entry name" value="Phosphonate_metab_PhnH"/>
</dbReference>
<dbReference type="Gene3D" id="3.40.50.11310">
    <property type="entry name" value="Bacterial phosphonate metabolism protein PhnH"/>
    <property type="match status" value="1"/>
</dbReference>